<evidence type="ECO:0000313" key="6">
    <source>
        <dbReference type="Proteomes" id="UP000005666"/>
    </source>
</evidence>
<dbReference type="Pfam" id="PF00069">
    <property type="entry name" value="Pkinase"/>
    <property type="match status" value="1"/>
</dbReference>
<dbReference type="InterPro" id="IPR008271">
    <property type="entry name" value="Ser/Thr_kinase_AS"/>
</dbReference>
<accession>G8C091</accession>
<keyword evidence="6" id="KW-1185">Reference proteome</keyword>
<dbReference type="InterPro" id="IPR017441">
    <property type="entry name" value="Protein_kinase_ATP_BS"/>
</dbReference>
<dbReference type="InterPro" id="IPR011009">
    <property type="entry name" value="Kinase-like_dom_sf"/>
</dbReference>
<evidence type="ECO:0000256" key="2">
    <source>
        <dbReference type="ARBA" id="ARBA00022840"/>
    </source>
</evidence>
<dbReference type="KEGG" id="tpf:TPHA_0L02180"/>
<dbReference type="GO" id="GO:0005634">
    <property type="term" value="C:nucleus"/>
    <property type="evidence" value="ECO:0007669"/>
    <property type="project" value="EnsemblFungi"/>
</dbReference>
<evidence type="ECO:0000259" key="4">
    <source>
        <dbReference type="PROSITE" id="PS50011"/>
    </source>
</evidence>
<name>G8C091_TETPH</name>
<dbReference type="Gene3D" id="3.30.200.20">
    <property type="entry name" value="Phosphorylase Kinase, domain 1"/>
    <property type="match status" value="1"/>
</dbReference>
<organism evidence="5 6">
    <name type="scientific">Tetrapisispora phaffii (strain ATCC 24235 / CBS 4417 / NBRC 1672 / NRRL Y-8282 / UCD 70-5)</name>
    <name type="common">Yeast</name>
    <name type="synonym">Fabospora phaffii</name>
    <dbReference type="NCBI Taxonomy" id="1071381"/>
    <lineage>
        <taxon>Eukaryota</taxon>
        <taxon>Fungi</taxon>
        <taxon>Dikarya</taxon>
        <taxon>Ascomycota</taxon>
        <taxon>Saccharomycotina</taxon>
        <taxon>Saccharomycetes</taxon>
        <taxon>Saccharomycetales</taxon>
        <taxon>Saccharomycetaceae</taxon>
        <taxon>Tetrapisispora</taxon>
    </lineage>
</organism>
<dbReference type="PANTHER" id="PTHR24347">
    <property type="entry name" value="SERINE/THREONINE-PROTEIN KINASE"/>
    <property type="match status" value="1"/>
</dbReference>
<dbReference type="GO" id="GO:0005737">
    <property type="term" value="C:cytoplasm"/>
    <property type="evidence" value="ECO:0007669"/>
    <property type="project" value="EnsemblFungi"/>
</dbReference>
<dbReference type="AlphaFoldDB" id="G8C091"/>
<evidence type="ECO:0000256" key="1">
    <source>
        <dbReference type="ARBA" id="ARBA00022741"/>
    </source>
</evidence>
<dbReference type="PROSITE" id="PS00108">
    <property type="entry name" value="PROTEIN_KINASE_ST"/>
    <property type="match status" value="1"/>
</dbReference>
<dbReference type="GO" id="GO:0004674">
    <property type="term" value="F:protein serine/threonine kinase activity"/>
    <property type="evidence" value="ECO:0007669"/>
    <property type="project" value="EnsemblFungi"/>
</dbReference>
<sequence length="660" mass="74663">MSASVKRTISDIHLFWPQYNQGLKYSDGDSDSSNKKRNALKCKYILDVGLDQNSDELGDGHFSKVKRCQNVITHKYYAMKLIDKNLIKNEKLKLVSREINLLKLISEKIRSLEDSTDAAFYNGSENQGSWNAAFIGHHHVLQLMDYFETKDNIALVTQLCDNNDLYETIIDNEYLPDTSVKAYTACLLSCLSFLHSNDVIHRDLKAENVFFRLHNHSSELPRTAVPSAHDIILGDFGLATTTNHNWITSKNSLKEYVGTVSYISPEIVRCRNVKTMDQNELQNLPDYGTPVDIWSLGVLVYFMKFGYMPFDCDDDEETLDCIKVADYFIDQESYDDKSLQSFWSFLKLCFTIDQNKRPTASALQSHLFVAEFTNINNNVEPLRETASDIEKSDWDNHVPFEDFRTHLRSRPSSTSLHSLKSPKKSISSSSLNSFNYDPVPVSATTFTSPPNTASLNSSNNKKAIISKKTVNIMSTNSVSTSLTIPNVSDIQLPTRSPMAQFHKRRESLKKTLSMTSIKKPSMASLNTAPKLVKNHIDSTFILDPKPPKNALMNGSYSLMPETKSNEIYENNEQMEIPRLLSRPSSATDIGHLVLDDRTNVTNKNDYIQHSNVDINTVLKNSLSQNGISQKVECLFPQFANTHSAKPKFSLGDDDDDDDEE</sequence>
<dbReference type="OMA" id="FEGHHHV"/>
<dbReference type="GO" id="GO:1904547">
    <property type="term" value="P:regulation of cellular response to glucose starvation"/>
    <property type="evidence" value="ECO:0007669"/>
    <property type="project" value="EnsemblFungi"/>
</dbReference>
<dbReference type="SMART" id="SM00220">
    <property type="entry name" value="S_TKc"/>
    <property type="match status" value="1"/>
</dbReference>
<keyword evidence="2 3" id="KW-0067">ATP-binding</keyword>
<feature type="binding site" evidence="3">
    <location>
        <position position="80"/>
    </location>
    <ligand>
        <name>ATP</name>
        <dbReference type="ChEBI" id="CHEBI:30616"/>
    </ligand>
</feature>
<dbReference type="RefSeq" id="XP_003688003.1">
    <property type="nucleotide sequence ID" value="XM_003687955.1"/>
</dbReference>
<protein>
    <recommendedName>
        <fullName evidence="4">Protein kinase domain-containing protein</fullName>
    </recommendedName>
</protein>
<dbReference type="EMBL" id="HE612867">
    <property type="protein sequence ID" value="CCE65569.1"/>
    <property type="molecule type" value="Genomic_DNA"/>
</dbReference>
<dbReference type="eggNOG" id="KOG0032">
    <property type="taxonomic scope" value="Eukaryota"/>
</dbReference>
<dbReference type="Proteomes" id="UP000005666">
    <property type="component" value="Chromosome 12"/>
</dbReference>
<dbReference type="Gene3D" id="1.10.510.10">
    <property type="entry name" value="Transferase(Phosphotransferase) domain 1"/>
    <property type="match status" value="1"/>
</dbReference>
<dbReference type="PROSITE" id="PS50011">
    <property type="entry name" value="PROTEIN_KINASE_DOM"/>
    <property type="match status" value="1"/>
</dbReference>
<evidence type="ECO:0000313" key="5">
    <source>
        <dbReference type="EMBL" id="CCE65569.1"/>
    </source>
</evidence>
<dbReference type="InterPro" id="IPR000719">
    <property type="entry name" value="Prot_kinase_dom"/>
</dbReference>
<dbReference type="OrthoDB" id="40902at2759"/>
<proteinExistence type="predicted"/>
<dbReference type="PROSITE" id="PS00107">
    <property type="entry name" value="PROTEIN_KINASE_ATP"/>
    <property type="match status" value="1"/>
</dbReference>
<dbReference type="SUPFAM" id="SSF56112">
    <property type="entry name" value="Protein kinase-like (PK-like)"/>
    <property type="match status" value="1"/>
</dbReference>
<gene>
    <name evidence="5" type="primary">TPHA0L02180</name>
    <name evidence="5" type="ordered locus">TPHA_0L02180</name>
</gene>
<reference evidence="5 6" key="1">
    <citation type="journal article" date="2011" name="Proc. Natl. Acad. Sci. U.S.A.">
        <title>Evolutionary erosion of yeast sex chromosomes by mating-type switching accidents.</title>
        <authorList>
            <person name="Gordon J.L."/>
            <person name="Armisen D."/>
            <person name="Proux-Wera E."/>
            <person name="Oheigeartaigh S.S."/>
            <person name="Byrne K.P."/>
            <person name="Wolfe K.H."/>
        </authorList>
    </citation>
    <scope>NUCLEOTIDE SEQUENCE [LARGE SCALE GENOMIC DNA]</scope>
    <source>
        <strain evidence="6">ATCC 24235 / CBS 4417 / NBRC 1672 / NRRL Y-8282 / UCD 70-5</strain>
    </source>
</reference>
<dbReference type="GeneID" id="11531673"/>
<dbReference type="HOGENOM" id="CLU_465513_0_0_1"/>
<evidence type="ECO:0000256" key="3">
    <source>
        <dbReference type="PROSITE-ProRule" id="PRU10141"/>
    </source>
</evidence>
<feature type="domain" description="Protein kinase" evidence="4">
    <location>
        <begin position="51"/>
        <end position="369"/>
    </location>
</feature>
<dbReference type="STRING" id="1071381.G8C091"/>
<dbReference type="GO" id="GO:0005524">
    <property type="term" value="F:ATP binding"/>
    <property type="evidence" value="ECO:0007669"/>
    <property type="project" value="UniProtKB-UniRule"/>
</dbReference>
<keyword evidence="1 3" id="KW-0547">Nucleotide-binding</keyword>